<keyword evidence="2" id="KW-1185">Reference proteome</keyword>
<sequence>MNKANSPFGAANPNITTLLIHVSSSSLEEEYSEEKMSGHDDEANGDAKVGKATGRISRFSKYVAVEKLIVLLVRIRPLRTYSFMELIYSSTLSPRVCWLPFYSPSLHICKFVMHGCDS</sequence>
<reference evidence="1" key="1">
    <citation type="submission" date="2023-02" db="EMBL/GenBank/DDBJ databases">
        <title>Genome of toxic invasive species Heracleum sosnowskyi carries increased number of genes despite the absence of recent whole-genome duplications.</title>
        <authorList>
            <person name="Schelkunov M."/>
            <person name="Shtratnikova V."/>
            <person name="Makarenko M."/>
            <person name="Klepikova A."/>
            <person name="Omelchenko D."/>
            <person name="Novikova G."/>
            <person name="Obukhova E."/>
            <person name="Bogdanov V."/>
            <person name="Penin A."/>
            <person name="Logacheva M."/>
        </authorList>
    </citation>
    <scope>NUCLEOTIDE SEQUENCE</scope>
    <source>
        <strain evidence="1">Hsosn_3</strain>
        <tissue evidence="1">Leaf</tissue>
    </source>
</reference>
<dbReference type="AlphaFoldDB" id="A0AAD8GYA3"/>
<accession>A0AAD8GYA3</accession>
<dbReference type="EMBL" id="JAUIZM010000011">
    <property type="protein sequence ID" value="KAK1357517.1"/>
    <property type="molecule type" value="Genomic_DNA"/>
</dbReference>
<protein>
    <submittedName>
        <fullName evidence="1">Uncharacterized protein</fullName>
    </submittedName>
</protein>
<name>A0AAD8GYA3_9APIA</name>
<proteinExistence type="predicted"/>
<gene>
    <name evidence="1" type="ORF">POM88_050773</name>
</gene>
<comment type="caution">
    <text evidence="1">The sequence shown here is derived from an EMBL/GenBank/DDBJ whole genome shotgun (WGS) entry which is preliminary data.</text>
</comment>
<dbReference type="Proteomes" id="UP001237642">
    <property type="component" value="Unassembled WGS sequence"/>
</dbReference>
<organism evidence="1 2">
    <name type="scientific">Heracleum sosnowskyi</name>
    <dbReference type="NCBI Taxonomy" id="360622"/>
    <lineage>
        <taxon>Eukaryota</taxon>
        <taxon>Viridiplantae</taxon>
        <taxon>Streptophyta</taxon>
        <taxon>Embryophyta</taxon>
        <taxon>Tracheophyta</taxon>
        <taxon>Spermatophyta</taxon>
        <taxon>Magnoliopsida</taxon>
        <taxon>eudicotyledons</taxon>
        <taxon>Gunneridae</taxon>
        <taxon>Pentapetalae</taxon>
        <taxon>asterids</taxon>
        <taxon>campanulids</taxon>
        <taxon>Apiales</taxon>
        <taxon>Apiaceae</taxon>
        <taxon>Apioideae</taxon>
        <taxon>apioid superclade</taxon>
        <taxon>Tordylieae</taxon>
        <taxon>Tordyliinae</taxon>
        <taxon>Heracleum</taxon>
    </lineage>
</organism>
<evidence type="ECO:0000313" key="1">
    <source>
        <dbReference type="EMBL" id="KAK1357517.1"/>
    </source>
</evidence>
<reference evidence="1" key="2">
    <citation type="submission" date="2023-05" db="EMBL/GenBank/DDBJ databases">
        <authorList>
            <person name="Schelkunov M.I."/>
        </authorList>
    </citation>
    <scope>NUCLEOTIDE SEQUENCE</scope>
    <source>
        <strain evidence="1">Hsosn_3</strain>
        <tissue evidence="1">Leaf</tissue>
    </source>
</reference>
<evidence type="ECO:0000313" key="2">
    <source>
        <dbReference type="Proteomes" id="UP001237642"/>
    </source>
</evidence>